<feature type="domain" description="Exonuclease" evidence="1">
    <location>
        <begin position="4"/>
        <end position="190"/>
    </location>
</feature>
<reference evidence="2 3" key="1">
    <citation type="submission" date="2022-08" db="EMBL/GenBank/DDBJ databases">
        <title>YIM 101645 draft genome.</title>
        <authorList>
            <person name="Chen X."/>
        </authorList>
    </citation>
    <scope>NUCLEOTIDE SEQUENCE [LARGE SCALE GENOMIC DNA]</scope>
    <source>
        <strain evidence="2 3">YIM 101645</strain>
    </source>
</reference>
<dbReference type="InterPro" id="IPR012337">
    <property type="entry name" value="RNaseH-like_sf"/>
</dbReference>
<proteinExistence type="predicted"/>
<comment type="caution">
    <text evidence="2">The sequence shown here is derived from an EMBL/GenBank/DDBJ whole genome shotgun (WGS) entry which is preliminary data.</text>
</comment>
<organism evidence="2 3">
    <name type="scientific">Corynebacterium lemuris</name>
    <dbReference type="NCBI Taxonomy" id="1859292"/>
    <lineage>
        <taxon>Bacteria</taxon>
        <taxon>Bacillati</taxon>
        <taxon>Actinomycetota</taxon>
        <taxon>Actinomycetes</taxon>
        <taxon>Mycobacteriales</taxon>
        <taxon>Corynebacteriaceae</taxon>
        <taxon>Corynebacterium</taxon>
    </lineage>
</organism>
<dbReference type="EMBL" id="JANWTC010000006">
    <property type="protein sequence ID" value="MCS5479802.1"/>
    <property type="molecule type" value="Genomic_DNA"/>
</dbReference>
<dbReference type="InterPro" id="IPR013520">
    <property type="entry name" value="Ribonucl_H"/>
</dbReference>
<dbReference type="SMART" id="SM00479">
    <property type="entry name" value="EXOIII"/>
    <property type="match status" value="1"/>
</dbReference>
<name>A0ABT2FX40_9CORY</name>
<sequence>MTPALLGFDCETTGLDPHGAPPAGLLEVGMVAFTEDLTPICQWSSLVMSPAALGHLAAGPIDQVVEKMHAENGLFDEIFELIPYAPAELFAPGAVAQKALAWMAENDIPRGLPMLGSSVTLDRTFLAKEMPALLDAFHYRSVDASSVRLAAELAAGVTVDVPEGLPAHRVIADIHASARLVRSSLDAIRGAA</sequence>
<gene>
    <name evidence="2" type="ORF">NYP18_09030</name>
</gene>
<protein>
    <recommendedName>
        <fullName evidence="1">Exonuclease domain-containing protein</fullName>
    </recommendedName>
</protein>
<dbReference type="Proteomes" id="UP001205965">
    <property type="component" value="Unassembled WGS sequence"/>
</dbReference>
<evidence type="ECO:0000313" key="3">
    <source>
        <dbReference type="Proteomes" id="UP001205965"/>
    </source>
</evidence>
<dbReference type="SUPFAM" id="SSF53098">
    <property type="entry name" value="Ribonuclease H-like"/>
    <property type="match status" value="1"/>
</dbReference>
<dbReference type="Gene3D" id="3.30.420.10">
    <property type="entry name" value="Ribonuclease H-like superfamily/Ribonuclease H"/>
    <property type="match status" value="1"/>
</dbReference>
<dbReference type="InterPro" id="IPR036397">
    <property type="entry name" value="RNaseH_sf"/>
</dbReference>
<dbReference type="RefSeq" id="WP_259427872.1">
    <property type="nucleotide sequence ID" value="NZ_JANWTC010000006.1"/>
</dbReference>
<evidence type="ECO:0000313" key="2">
    <source>
        <dbReference type="EMBL" id="MCS5479802.1"/>
    </source>
</evidence>
<keyword evidence="3" id="KW-1185">Reference proteome</keyword>
<evidence type="ECO:0000259" key="1">
    <source>
        <dbReference type="SMART" id="SM00479"/>
    </source>
</evidence>
<accession>A0ABT2FX40</accession>